<keyword evidence="3" id="KW-1185">Reference proteome</keyword>
<dbReference type="Proteomes" id="UP000652761">
    <property type="component" value="Unassembled WGS sequence"/>
</dbReference>
<feature type="region of interest" description="Disordered" evidence="1">
    <location>
        <begin position="1"/>
        <end position="24"/>
    </location>
</feature>
<reference evidence="2" key="1">
    <citation type="submission" date="2017-07" db="EMBL/GenBank/DDBJ databases">
        <title>Taro Niue Genome Assembly and Annotation.</title>
        <authorList>
            <person name="Atibalentja N."/>
            <person name="Keating K."/>
            <person name="Fields C.J."/>
        </authorList>
    </citation>
    <scope>NUCLEOTIDE SEQUENCE</scope>
    <source>
        <strain evidence="2">Niue_2</strain>
        <tissue evidence="2">Leaf</tissue>
    </source>
</reference>
<evidence type="ECO:0000313" key="3">
    <source>
        <dbReference type="Proteomes" id="UP000652761"/>
    </source>
</evidence>
<dbReference type="AlphaFoldDB" id="A0A843TL67"/>
<feature type="compositionally biased region" description="Polar residues" evidence="1">
    <location>
        <begin position="1"/>
        <end position="10"/>
    </location>
</feature>
<comment type="caution">
    <text evidence="2">The sequence shown here is derived from an EMBL/GenBank/DDBJ whole genome shotgun (WGS) entry which is preliminary data.</text>
</comment>
<sequence length="243" mass="26836">MRRPQRTLQASRKVPFGGEKSSSPSSALLDLVDVDLEDIAPEELVLCEAYRQPLHALSTMAFHLDRQVLLSHFVRRPFAKDTRDKKGRSRARLGQIEGGEIADASSAGGARGQIDRSEVPKLLLLSRSTWCEITGSSFDKGKSTGAYQRLVWACRLGAVGGSREGASSDGFMQVHATYATFSDPNKCAEYDHRMVTSIAAHHLPPFHYRPSSFASYYSPLAAASSSSPSPRFPPWMWDTDQCW</sequence>
<name>A0A843TL67_COLES</name>
<evidence type="ECO:0000313" key="2">
    <source>
        <dbReference type="EMBL" id="MQL72458.1"/>
    </source>
</evidence>
<accession>A0A843TL67</accession>
<protein>
    <submittedName>
        <fullName evidence="2">Uncharacterized protein</fullName>
    </submittedName>
</protein>
<proteinExistence type="predicted"/>
<gene>
    <name evidence="2" type="ORF">Taro_004790</name>
</gene>
<evidence type="ECO:0000256" key="1">
    <source>
        <dbReference type="SAM" id="MobiDB-lite"/>
    </source>
</evidence>
<dbReference type="EMBL" id="NMUH01000130">
    <property type="protein sequence ID" value="MQL72458.1"/>
    <property type="molecule type" value="Genomic_DNA"/>
</dbReference>
<organism evidence="2 3">
    <name type="scientific">Colocasia esculenta</name>
    <name type="common">Wild taro</name>
    <name type="synonym">Arum esculentum</name>
    <dbReference type="NCBI Taxonomy" id="4460"/>
    <lineage>
        <taxon>Eukaryota</taxon>
        <taxon>Viridiplantae</taxon>
        <taxon>Streptophyta</taxon>
        <taxon>Embryophyta</taxon>
        <taxon>Tracheophyta</taxon>
        <taxon>Spermatophyta</taxon>
        <taxon>Magnoliopsida</taxon>
        <taxon>Liliopsida</taxon>
        <taxon>Araceae</taxon>
        <taxon>Aroideae</taxon>
        <taxon>Colocasieae</taxon>
        <taxon>Colocasia</taxon>
    </lineage>
</organism>